<organism evidence="1 2">
    <name type="scientific">Acanthoscelides obtectus</name>
    <name type="common">Bean weevil</name>
    <name type="synonym">Bruchus obtectus</name>
    <dbReference type="NCBI Taxonomy" id="200917"/>
    <lineage>
        <taxon>Eukaryota</taxon>
        <taxon>Metazoa</taxon>
        <taxon>Ecdysozoa</taxon>
        <taxon>Arthropoda</taxon>
        <taxon>Hexapoda</taxon>
        <taxon>Insecta</taxon>
        <taxon>Pterygota</taxon>
        <taxon>Neoptera</taxon>
        <taxon>Endopterygota</taxon>
        <taxon>Coleoptera</taxon>
        <taxon>Polyphaga</taxon>
        <taxon>Cucujiformia</taxon>
        <taxon>Chrysomeloidea</taxon>
        <taxon>Chrysomelidae</taxon>
        <taxon>Bruchinae</taxon>
        <taxon>Bruchini</taxon>
        <taxon>Acanthoscelides</taxon>
    </lineage>
</organism>
<gene>
    <name evidence="1" type="ORF">ACAOBT_LOCUS18862</name>
</gene>
<protein>
    <submittedName>
        <fullName evidence="1">Uncharacterized protein</fullName>
    </submittedName>
</protein>
<dbReference type="OrthoDB" id="10263345at2759"/>
<name>A0A9P0L7K6_ACAOB</name>
<dbReference type="EMBL" id="CAKOFQ010007057">
    <property type="protein sequence ID" value="CAH1989147.1"/>
    <property type="molecule type" value="Genomic_DNA"/>
</dbReference>
<keyword evidence="2" id="KW-1185">Reference proteome</keyword>
<accession>A0A9P0L7K6</accession>
<dbReference type="AlphaFoldDB" id="A0A9P0L7K6"/>
<comment type="caution">
    <text evidence="1">The sequence shown here is derived from an EMBL/GenBank/DDBJ whole genome shotgun (WGS) entry which is preliminary data.</text>
</comment>
<sequence length="135" mass="15625">MAHRMDELKQKLLGLINKQPPKIPSMGFNDANYHFSQVPTLSINSKTTPEVDRPADQDILEGIEAAYFSMRDDFDICRFELEDCIPLCIFTVNMDCFLQRVLKAGAQRYLYLPAYYTGFSSPTFNNTRQFYHLPN</sequence>
<reference evidence="1" key="1">
    <citation type="submission" date="2022-03" db="EMBL/GenBank/DDBJ databases">
        <authorList>
            <person name="Sayadi A."/>
        </authorList>
    </citation>
    <scope>NUCLEOTIDE SEQUENCE</scope>
</reference>
<evidence type="ECO:0000313" key="1">
    <source>
        <dbReference type="EMBL" id="CAH1989147.1"/>
    </source>
</evidence>
<proteinExistence type="predicted"/>
<dbReference type="Proteomes" id="UP001152888">
    <property type="component" value="Unassembled WGS sequence"/>
</dbReference>
<evidence type="ECO:0000313" key="2">
    <source>
        <dbReference type="Proteomes" id="UP001152888"/>
    </source>
</evidence>